<reference evidence="2 3" key="1">
    <citation type="submission" date="2005-09" db="EMBL/GenBank/DDBJ databases">
        <authorList>
            <person name="Mural R.J."/>
            <person name="Li P.W."/>
            <person name="Adams M.D."/>
            <person name="Amanatides P.G."/>
            <person name="Baden-Tillson H."/>
            <person name="Barnstead M."/>
            <person name="Chin S.H."/>
            <person name="Dew I."/>
            <person name="Evans C.A."/>
            <person name="Ferriera S."/>
            <person name="Flanigan M."/>
            <person name="Fosler C."/>
            <person name="Glodek A."/>
            <person name="Gu Z."/>
            <person name="Holt R.A."/>
            <person name="Jennings D."/>
            <person name="Kraft C.L."/>
            <person name="Lu F."/>
            <person name="Nguyen T."/>
            <person name="Nusskern D.R."/>
            <person name="Pfannkoch C.M."/>
            <person name="Sitter C."/>
            <person name="Sutton G.G."/>
            <person name="Venter J.C."/>
            <person name="Wang Z."/>
            <person name="Woodage T."/>
            <person name="Zheng X.H."/>
            <person name="Zhong F."/>
        </authorList>
    </citation>
    <scope>NUCLEOTIDE SEQUENCE [LARGE SCALE GENOMIC DNA]</scope>
    <source>
        <strain>BN</strain>
        <strain evidence="3">Sprague-Dawley</strain>
    </source>
</reference>
<organism evidence="2 3">
    <name type="scientific">Rattus norvegicus</name>
    <name type="common">Rat</name>
    <dbReference type="NCBI Taxonomy" id="10116"/>
    <lineage>
        <taxon>Eukaryota</taxon>
        <taxon>Metazoa</taxon>
        <taxon>Chordata</taxon>
        <taxon>Craniata</taxon>
        <taxon>Vertebrata</taxon>
        <taxon>Euteleostomi</taxon>
        <taxon>Mammalia</taxon>
        <taxon>Eutheria</taxon>
        <taxon>Euarchontoglires</taxon>
        <taxon>Glires</taxon>
        <taxon>Rodentia</taxon>
        <taxon>Myomorpha</taxon>
        <taxon>Muroidea</taxon>
        <taxon>Muridae</taxon>
        <taxon>Murinae</taxon>
        <taxon>Rattus</taxon>
    </lineage>
</organism>
<evidence type="ECO:0000313" key="2">
    <source>
        <dbReference type="EMBL" id="EDL96508.1"/>
    </source>
</evidence>
<gene>
    <name evidence="2" type="ORF">rCG_32137</name>
</gene>
<protein>
    <submittedName>
        <fullName evidence="2">RCG32137, isoform CRA_a</fullName>
    </submittedName>
</protein>
<keyword evidence="1" id="KW-0732">Signal</keyword>
<dbReference type="AlphaFoldDB" id="A6JXA1"/>
<accession>A6JXA1</accession>
<feature type="chain" id="PRO_5039917054" evidence="1">
    <location>
        <begin position="22"/>
        <end position="36"/>
    </location>
</feature>
<proteinExistence type="predicted"/>
<evidence type="ECO:0000256" key="1">
    <source>
        <dbReference type="SAM" id="SignalP"/>
    </source>
</evidence>
<name>A6JXA1_RAT</name>
<dbReference type="EMBL" id="CH474005">
    <property type="protein sequence ID" value="EDL96508.1"/>
    <property type="molecule type" value="Genomic_DNA"/>
</dbReference>
<sequence>MKFSRFVSILVLFGLLTKVQGPSLTDFLFPSPIALW</sequence>
<dbReference type="Proteomes" id="UP000234681">
    <property type="component" value="Chromosome 3"/>
</dbReference>
<feature type="signal peptide" evidence="1">
    <location>
        <begin position="1"/>
        <end position="21"/>
    </location>
</feature>
<evidence type="ECO:0000313" key="3">
    <source>
        <dbReference type="Proteomes" id="UP000234681"/>
    </source>
</evidence>